<dbReference type="AlphaFoldDB" id="A0AAV7LCR4"/>
<feature type="signal peptide" evidence="1">
    <location>
        <begin position="1"/>
        <end position="33"/>
    </location>
</feature>
<evidence type="ECO:0000313" key="2">
    <source>
        <dbReference type="EMBL" id="KAJ1088142.1"/>
    </source>
</evidence>
<dbReference type="Proteomes" id="UP001066276">
    <property type="component" value="Chromosome 11"/>
</dbReference>
<reference evidence="2" key="1">
    <citation type="journal article" date="2022" name="bioRxiv">
        <title>Sequencing and chromosome-scale assembly of the giantPleurodeles waltlgenome.</title>
        <authorList>
            <person name="Brown T."/>
            <person name="Elewa A."/>
            <person name="Iarovenko S."/>
            <person name="Subramanian E."/>
            <person name="Araus A.J."/>
            <person name="Petzold A."/>
            <person name="Susuki M."/>
            <person name="Suzuki K.-i.T."/>
            <person name="Hayashi T."/>
            <person name="Toyoda A."/>
            <person name="Oliveira C."/>
            <person name="Osipova E."/>
            <person name="Leigh N.D."/>
            <person name="Simon A."/>
            <person name="Yun M.H."/>
        </authorList>
    </citation>
    <scope>NUCLEOTIDE SEQUENCE</scope>
    <source>
        <strain evidence="2">20211129_DDA</strain>
        <tissue evidence="2">Liver</tissue>
    </source>
</reference>
<feature type="chain" id="PRO_5043428847" evidence="1">
    <location>
        <begin position="34"/>
        <end position="94"/>
    </location>
</feature>
<evidence type="ECO:0000256" key="1">
    <source>
        <dbReference type="SAM" id="SignalP"/>
    </source>
</evidence>
<keyword evidence="1" id="KW-0732">Signal</keyword>
<keyword evidence="3" id="KW-1185">Reference proteome</keyword>
<evidence type="ECO:0000313" key="3">
    <source>
        <dbReference type="Proteomes" id="UP001066276"/>
    </source>
</evidence>
<name>A0AAV7LCR4_PLEWA</name>
<protein>
    <submittedName>
        <fullName evidence="2">Uncharacterized protein</fullName>
    </submittedName>
</protein>
<comment type="caution">
    <text evidence="2">The sequence shown here is derived from an EMBL/GenBank/DDBJ whole genome shotgun (WGS) entry which is preliminary data.</text>
</comment>
<accession>A0AAV7LCR4</accession>
<organism evidence="2 3">
    <name type="scientific">Pleurodeles waltl</name>
    <name type="common">Iberian ribbed newt</name>
    <dbReference type="NCBI Taxonomy" id="8319"/>
    <lineage>
        <taxon>Eukaryota</taxon>
        <taxon>Metazoa</taxon>
        <taxon>Chordata</taxon>
        <taxon>Craniata</taxon>
        <taxon>Vertebrata</taxon>
        <taxon>Euteleostomi</taxon>
        <taxon>Amphibia</taxon>
        <taxon>Batrachia</taxon>
        <taxon>Caudata</taxon>
        <taxon>Salamandroidea</taxon>
        <taxon>Salamandridae</taxon>
        <taxon>Pleurodelinae</taxon>
        <taxon>Pleurodeles</taxon>
    </lineage>
</organism>
<sequence length="94" mass="10525">MSQDPRCSVFHDGQVILWHLLSVLLLHIDELRAPRTIQAVLCSYQPMQTALFTCTQWTTALLSPFQGGRVPLFDWSAMPECNPETLPGTTPELG</sequence>
<gene>
    <name evidence="2" type="ORF">NDU88_001301</name>
</gene>
<proteinExistence type="predicted"/>
<dbReference type="EMBL" id="JANPWB010000015">
    <property type="protein sequence ID" value="KAJ1088142.1"/>
    <property type="molecule type" value="Genomic_DNA"/>
</dbReference>